<evidence type="ECO:0000313" key="2">
    <source>
        <dbReference type="EMBL" id="MBL6449637.1"/>
    </source>
</evidence>
<accession>A0A937G2U0</accession>
<protein>
    <recommendedName>
        <fullName evidence="1">DUF6443 domain-containing protein</fullName>
    </recommendedName>
</protein>
<gene>
    <name evidence="2" type="ORF">JMN32_25225</name>
</gene>
<dbReference type="InterPro" id="IPR045619">
    <property type="entry name" value="DUF6443"/>
</dbReference>
<dbReference type="Pfam" id="PF20041">
    <property type="entry name" value="DUF6443"/>
    <property type="match status" value="1"/>
</dbReference>
<sequence>MKRIYRQLFILFCLAGIIQNTYSQSSTEVNSVERRISLTKETSEASFDTYSLNLRNSKITYFDGLGRSVQEVIRGGSPAQKDLVSATDYDANGRISRRYLSYRHISNDGKYKANYEEAQKEFYRTPGNHARDAYPFAETVYEASPLNRVVTQGAPGRDWQPLVSDFEIENFNTYINYGQYVVDPVSGGGGVSVSVLDKVLSVSFSAGFDNTTLKIGQVGFLHGGIPDMSLGSLQKGTYYAYIKDGYLCIGVYAYSEQITGLNVKFVKDLFEYGTVSVNPHTVKFAYHVNETNDKVKLWKAGLNSELPETSGDYLAGSLTKIISIDEASHQTQEYTDKRGHIILKRVQVHGAESTIELWADTYYIYDDIGNLRFVLPPEASQKLNSGTTLDEELLSDYAFTYKYDARGRIARKRVPGSDWVYMVYDKRDRIVLTQDGNQRDANITTGKEWTFTKYDQLNRPIATGIYTHTATVTQAEMQTVVNNFYDAAASNQDEWYEQMGTSVHGYTDLSFPKGVIESDYLTVTYYDNYAFKSLPDFGTDYDYDPTQLSQETNIQGIYTFPSAAFDRVKGQITGSKVKTLDGNNTWANSVTYYDNRYRVIQTITKNYSGSIDKQSMLYNFPGWVLAAKRSHTNGGNTYEMKKSYTYDHAGRLMQGYHEMIENGITQGKVLLAKNKYNELGELIEKNLHVENNVPQQSIDYRYNIRGWLENINSSTLQIEPEKNIDDANPDLFGMELLYNHPLNGVPAVN</sequence>
<name>A0A937G2U0_9BACT</name>
<reference evidence="2" key="1">
    <citation type="submission" date="2021-01" db="EMBL/GenBank/DDBJ databases">
        <title>Fulvivirga kasyanovii gen. nov., sp nov., a novel member of the phylum Bacteroidetes isolated from seawater in a mussel farm.</title>
        <authorList>
            <person name="Zhao L.-H."/>
            <person name="Wang Z.-J."/>
        </authorList>
    </citation>
    <scope>NUCLEOTIDE SEQUENCE</scope>
    <source>
        <strain evidence="2">29W222</strain>
    </source>
</reference>
<dbReference type="EMBL" id="JAEUGD010000067">
    <property type="protein sequence ID" value="MBL6449637.1"/>
    <property type="molecule type" value="Genomic_DNA"/>
</dbReference>
<dbReference type="Gene3D" id="2.180.10.10">
    <property type="entry name" value="RHS repeat-associated core"/>
    <property type="match status" value="1"/>
</dbReference>
<keyword evidence="3" id="KW-1185">Reference proteome</keyword>
<organism evidence="2 3">
    <name type="scientific">Fulvivirga marina</name>
    <dbReference type="NCBI Taxonomy" id="2494733"/>
    <lineage>
        <taxon>Bacteria</taxon>
        <taxon>Pseudomonadati</taxon>
        <taxon>Bacteroidota</taxon>
        <taxon>Cytophagia</taxon>
        <taxon>Cytophagales</taxon>
        <taxon>Fulvivirgaceae</taxon>
        <taxon>Fulvivirga</taxon>
    </lineage>
</organism>
<dbReference type="RefSeq" id="WP_202859184.1">
    <property type="nucleotide sequence ID" value="NZ_JAEUGD010000067.1"/>
</dbReference>
<evidence type="ECO:0000313" key="3">
    <source>
        <dbReference type="Proteomes" id="UP000614216"/>
    </source>
</evidence>
<evidence type="ECO:0000259" key="1">
    <source>
        <dbReference type="Pfam" id="PF20041"/>
    </source>
</evidence>
<proteinExistence type="predicted"/>
<comment type="caution">
    <text evidence="2">The sequence shown here is derived from an EMBL/GenBank/DDBJ whole genome shotgun (WGS) entry which is preliminary data.</text>
</comment>
<dbReference type="AlphaFoldDB" id="A0A937G2U0"/>
<dbReference type="Proteomes" id="UP000614216">
    <property type="component" value="Unassembled WGS sequence"/>
</dbReference>
<feature type="domain" description="DUF6443" evidence="1">
    <location>
        <begin position="37"/>
        <end position="161"/>
    </location>
</feature>